<reference evidence="3" key="2">
    <citation type="submission" date="2021-04" db="EMBL/GenBank/DDBJ databases">
        <title>Genome-wide patterns of bracovirus chromosomal integration into multiple host tissues during parasitism.</title>
        <authorList>
            <person name="Chebbi M.A.C."/>
        </authorList>
    </citation>
    <scope>NUCLEOTIDE SEQUENCE</scope>
    <source>
        <tissue evidence="3">Whole body</tissue>
    </source>
</reference>
<feature type="domain" description="SWIM-type" evidence="2">
    <location>
        <begin position="104"/>
        <end position="142"/>
    </location>
</feature>
<dbReference type="InterPro" id="IPR007527">
    <property type="entry name" value="Znf_SWIM"/>
</dbReference>
<keyword evidence="1" id="KW-0862">Zinc</keyword>
<dbReference type="GO" id="GO:0097196">
    <property type="term" value="C:Shu complex"/>
    <property type="evidence" value="ECO:0007669"/>
    <property type="project" value="TreeGrafter"/>
</dbReference>
<sequence>MNSIPGTSGSNQTVDSLIVKQKGISRHVLNKLAKDFKKEQKFTDLSLVSLYSAFGDVFDRALSLYESSKISKIIAVDPNAQGVWKEINSSRWLLEVQGLSGEAYIIFPNVNYCPCAAFKYQVLRDQSDQTCKHVLAAWLASLDPSKVTEKHITREQFKNLLLYQVSEK</sequence>
<dbReference type="AlphaFoldDB" id="A0A8J5RER1"/>
<keyword evidence="1" id="KW-0863">Zinc-finger</keyword>
<dbReference type="GO" id="GO:0008270">
    <property type="term" value="F:zinc ion binding"/>
    <property type="evidence" value="ECO:0007669"/>
    <property type="project" value="UniProtKB-KW"/>
</dbReference>
<evidence type="ECO:0000313" key="4">
    <source>
        <dbReference type="Proteomes" id="UP000729913"/>
    </source>
</evidence>
<gene>
    <name evidence="3" type="ORF">G9C98_000500</name>
</gene>
<dbReference type="GO" id="GO:0000724">
    <property type="term" value="P:double-strand break repair via homologous recombination"/>
    <property type="evidence" value="ECO:0007669"/>
    <property type="project" value="TreeGrafter"/>
</dbReference>
<dbReference type="PANTHER" id="PTHR28498:SF1">
    <property type="entry name" value="ZINC FINGER SWIM DOMAIN-CONTAINING PROTEIN 7"/>
    <property type="match status" value="1"/>
</dbReference>
<accession>A0A8J5RER1</accession>
<name>A0A8J5RER1_9HYME</name>
<dbReference type="Proteomes" id="UP000729913">
    <property type="component" value="Unassembled WGS sequence"/>
</dbReference>
<organism evidence="3 4">
    <name type="scientific">Cotesia typhae</name>
    <dbReference type="NCBI Taxonomy" id="2053667"/>
    <lineage>
        <taxon>Eukaryota</taxon>
        <taxon>Metazoa</taxon>
        <taxon>Ecdysozoa</taxon>
        <taxon>Arthropoda</taxon>
        <taxon>Hexapoda</taxon>
        <taxon>Insecta</taxon>
        <taxon>Pterygota</taxon>
        <taxon>Neoptera</taxon>
        <taxon>Endopterygota</taxon>
        <taxon>Hymenoptera</taxon>
        <taxon>Apocrita</taxon>
        <taxon>Ichneumonoidea</taxon>
        <taxon>Braconidae</taxon>
        <taxon>Microgastrinae</taxon>
        <taxon>Cotesia</taxon>
    </lineage>
</organism>
<dbReference type="OrthoDB" id="337581at2759"/>
<dbReference type="PROSITE" id="PS50966">
    <property type="entry name" value="ZF_SWIM"/>
    <property type="match status" value="1"/>
</dbReference>
<evidence type="ECO:0000259" key="2">
    <source>
        <dbReference type="PROSITE" id="PS50966"/>
    </source>
</evidence>
<reference evidence="3" key="1">
    <citation type="submission" date="2020-03" db="EMBL/GenBank/DDBJ databases">
        <authorList>
            <person name="Chebbi M.A."/>
            <person name="Drezen J.M."/>
        </authorList>
    </citation>
    <scope>NUCLEOTIDE SEQUENCE</scope>
    <source>
        <tissue evidence="3">Whole body</tissue>
    </source>
</reference>
<dbReference type="PANTHER" id="PTHR28498">
    <property type="entry name" value="ZINC FINGER SWIM DOMAIN-CONTAINING PROTEIN 7"/>
    <property type="match status" value="1"/>
</dbReference>
<comment type="caution">
    <text evidence="3">The sequence shown here is derived from an EMBL/GenBank/DDBJ whole genome shotgun (WGS) entry which is preliminary data.</text>
</comment>
<keyword evidence="4" id="KW-1185">Reference proteome</keyword>
<proteinExistence type="predicted"/>
<keyword evidence="1" id="KW-0479">Metal-binding</keyword>
<evidence type="ECO:0000256" key="1">
    <source>
        <dbReference type="PROSITE-ProRule" id="PRU00325"/>
    </source>
</evidence>
<evidence type="ECO:0000313" key="3">
    <source>
        <dbReference type="EMBL" id="KAG8039771.1"/>
    </source>
</evidence>
<dbReference type="EMBL" id="JAAOIC020000032">
    <property type="protein sequence ID" value="KAG8039771.1"/>
    <property type="molecule type" value="Genomic_DNA"/>
</dbReference>
<protein>
    <recommendedName>
        <fullName evidence="2">SWIM-type domain-containing protein</fullName>
    </recommendedName>
</protein>